<dbReference type="SUPFAM" id="SSF53383">
    <property type="entry name" value="PLP-dependent transferases"/>
    <property type="match status" value="1"/>
</dbReference>
<keyword evidence="7" id="KW-1185">Reference proteome</keyword>
<dbReference type="HOGENOM" id="CLU_033332_0_3_6"/>
<evidence type="ECO:0000313" key="6">
    <source>
        <dbReference type="EMBL" id="EAS46270.1"/>
    </source>
</evidence>
<dbReference type="InterPro" id="IPR015422">
    <property type="entry name" value="PyrdxlP-dep_Trfase_small"/>
</dbReference>
<sequence length="387" mass="43418">MIPYGRQDISQQDIDAVVAVLKSDFLTQGPKVPAFESALTSHTGAKYAVAVNSATSALHIACMALELGEGDWLWTSPITFVASANAGLYCGAKVDFVDIDSRTYNLCPNELEIKLERASVEGCLPKVLVPVHLCGQPCDMKRIRELCNKYDVKIIEDASHAIGGYYEGQPIGSCHYSDITVFSFHPVKIVTTAEGGAALTNDHKLSEKMALYRSHGITRDQDEMTEVSHGDWYYQQITLGYNYRMTELQAALGISQMMRLKEFVAIRHKLAERYSFLLKGLPVLIPYQLENTYSGLHLYVIRLQLDEISATHKEVFEELRVNQIAVNLHYIPVHMQPYYKAMGFKYGDYPDSEQYYKEAISLPMYPGLSESEQDKVVKVLTSSLASK</sequence>
<feature type="active site" description="Proton acceptor" evidence="3">
    <location>
        <position position="188"/>
    </location>
</feature>
<dbReference type="Pfam" id="PF01041">
    <property type="entry name" value="DegT_DnrJ_EryC1"/>
    <property type="match status" value="1"/>
</dbReference>
<evidence type="ECO:0000256" key="1">
    <source>
        <dbReference type="ARBA" id="ARBA00022898"/>
    </source>
</evidence>
<accession>Q1YPT9</accession>
<dbReference type="InterPro" id="IPR000653">
    <property type="entry name" value="DegT/StrS_aminotransferase"/>
</dbReference>
<dbReference type="CDD" id="cd00616">
    <property type="entry name" value="AHBA_syn"/>
    <property type="match status" value="1"/>
</dbReference>
<dbReference type="NCBIfam" id="TIGR03588">
    <property type="entry name" value="PseC"/>
    <property type="match status" value="1"/>
</dbReference>
<dbReference type="GO" id="GO:0008483">
    <property type="term" value="F:transaminase activity"/>
    <property type="evidence" value="ECO:0007669"/>
    <property type="project" value="TreeGrafter"/>
</dbReference>
<dbReference type="PANTHER" id="PTHR30244:SF34">
    <property type="entry name" value="DTDP-4-AMINO-4,6-DIDEOXYGALACTOSE TRANSAMINASE"/>
    <property type="match status" value="1"/>
</dbReference>
<comment type="similarity">
    <text evidence="2 5">Belongs to the DegT/DnrJ/EryC1 family.</text>
</comment>
<dbReference type="InterPro" id="IPR020026">
    <property type="entry name" value="PseC"/>
</dbReference>
<evidence type="ECO:0000256" key="4">
    <source>
        <dbReference type="PIRSR" id="PIRSR000390-2"/>
    </source>
</evidence>
<name>Q1YPT9_9GAMM</name>
<dbReference type="Gene3D" id="3.90.1150.10">
    <property type="entry name" value="Aspartate Aminotransferase, domain 1"/>
    <property type="match status" value="1"/>
</dbReference>
<comment type="caution">
    <text evidence="6">The sequence shown here is derived from an EMBL/GenBank/DDBJ whole genome shotgun (WGS) entry which is preliminary data.</text>
</comment>
<evidence type="ECO:0000256" key="5">
    <source>
        <dbReference type="RuleBase" id="RU004508"/>
    </source>
</evidence>
<dbReference type="InterPro" id="IPR015424">
    <property type="entry name" value="PyrdxlP-dep_Trfase"/>
</dbReference>
<feature type="modified residue" description="N6-(pyridoxal phosphate)lysine" evidence="4">
    <location>
        <position position="188"/>
    </location>
</feature>
<evidence type="ECO:0000313" key="7">
    <source>
        <dbReference type="Proteomes" id="UP000005555"/>
    </source>
</evidence>
<proteinExistence type="inferred from homology"/>
<dbReference type="eggNOG" id="COG0399">
    <property type="taxonomic scope" value="Bacteria"/>
</dbReference>
<dbReference type="GO" id="GO:0000271">
    <property type="term" value="P:polysaccharide biosynthetic process"/>
    <property type="evidence" value="ECO:0007669"/>
    <property type="project" value="TreeGrafter"/>
</dbReference>
<dbReference type="STRING" id="314287.GB2207_05899"/>
<dbReference type="AlphaFoldDB" id="Q1YPT9"/>
<reference evidence="6 7" key="1">
    <citation type="submission" date="2006-03" db="EMBL/GenBank/DDBJ databases">
        <authorList>
            <person name="Giovannoni S.J."/>
            <person name="Cho J.-C."/>
            <person name="Ferriera S."/>
            <person name="Johnson J."/>
            <person name="Kravitz S."/>
            <person name="Halpern A."/>
            <person name="Remington K."/>
            <person name="Beeson K."/>
            <person name="Tran B."/>
            <person name="Rogers Y.-H."/>
            <person name="Friedman R."/>
            <person name="Venter J.C."/>
        </authorList>
    </citation>
    <scope>NUCLEOTIDE SEQUENCE [LARGE SCALE GENOMIC DNA]</scope>
    <source>
        <strain evidence="6 7">HTCC2207</strain>
    </source>
</reference>
<protein>
    <submittedName>
        <fullName evidence="6">Putative FlmB</fullName>
    </submittedName>
</protein>
<evidence type="ECO:0000256" key="2">
    <source>
        <dbReference type="ARBA" id="ARBA00037999"/>
    </source>
</evidence>
<gene>
    <name evidence="6" type="ORF">GB2207_05899</name>
</gene>
<evidence type="ECO:0000256" key="3">
    <source>
        <dbReference type="PIRSR" id="PIRSR000390-1"/>
    </source>
</evidence>
<dbReference type="OrthoDB" id="9804264at2"/>
<dbReference type="GO" id="GO:0030170">
    <property type="term" value="F:pyridoxal phosphate binding"/>
    <property type="evidence" value="ECO:0007669"/>
    <property type="project" value="TreeGrafter"/>
</dbReference>
<dbReference type="Gene3D" id="3.40.640.10">
    <property type="entry name" value="Type I PLP-dependent aspartate aminotransferase-like (Major domain)"/>
    <property type="match status" value="1"/>
</dbReference>
<dbReference type="Proteomes" id="UP000005555">
    <property type="component" value="Unassembled WGS sequence"/>
</dbReference>
<keyword evidence="1 4" id="KW-0663">Pyridoxal phosphate</keyword>
<dbReference type="InterPro" id="IPR015421">
    <property type="entry name" value="PyrdxlP-dep_Trfase_major"/>
</dbReference>
<dbReference type="PIRSF" id="PIRSF000390">
    <property type="entry name" value="PLP_StrS"/>
    <property type="match status" value="1"/>
</dbReference>
<dbReference type="PANTHER" id="PTHR30244">
    <property type="entry name" value="TRANSAMINASE"/>
    <property type="match status" value="1"/>
</dbReference>
<dbReference type="EMBL" id="AAPI01000008">
    <property type="protein sequence ID" value="EAS46270.1"/>
    <property type="molecule type" value="Genomic_DNA"/>
</dbReference>
<organism evidence="6 7">
    <name type="scientific">gamma proteobacterium HTCC2207</name>
    <dbReference type="NCBI Taxonomy" id="314287"/>
    <lineage>
        <taxon>Bacteria</taxon>
        <taxon>Pseudomonadati</taxon>
        <taxon>Pseudomonadota</taxon>
        <taxon>Gammaproteobacteria</taxon>
        <taxon>Cellvibrionales</taxon>
        <taxon>Porticoccaceae</taxon>
        <taxon>SAR92 clade</taxon>
    </lineage>
</organism>